<dbReference type="SUPFAM" id="SSF140731">
    <property type="entry name" value="PA2201 C-terminal domain-like"/>
    <property type="match status" value="1"/>
</dbReference>
<gene>
    <name evidence="3" type="ORF">FVD38_11940</name>
</gene>
<dbReference type="AlphaFoldDB" id="A0A5C7G4Q5"/>
<sequence length="360" mass="40365">MAENSEFIRINGRAEQRNYSTIEAINRADAAFVGIALLFVESSEYLSVFQKFLPVDFEKRSYVIDLLVKAFIPDHALAKKYKTDKYAAAWMDPFLRALAADADHRNEALAAYMKNWCRMMRPWGWKPDLDTAPGKDRLFCDFAFEVALAVCAYDIDDSMFNDHPYYPRDLVDYYRMHVRHTRDAWRPIAAGPGVQIIAPPPPKKADLAKTKRKGIARWIELVCDGNVDATESVLEVIGKPRKLDDIHELMEALSEAGQAVHGDIKDDETVLIQASNVAEDRALGGFDGPAGPPSGPARCSAGLLAFSSWLEARGYRLVDLDNDDDAWHAVVVKADYHAELIELSNTLKIRTRTPAAVYND</sequence>
<protein>
    <submittedName>
        <fullName evidence="3">DUF1911 domain-containing protein</fullName>
    </submittedName>
</protein>
<proteinExistence type="predicted"/>
<organism evidence="3 4">
    <name type="scientific">Massilia arenae</name>
    <dbReference type="NCBI Taxonomy" id="2603288"/>
    <lineage>
        <taxon>Bacteria</taxon>
        <taxon>Pseudomonadati</taxon>
        <taxon>Pseudomonadota</taxon>
        <taxon>Betaproteobacteria</taxon>
        <taxon>Burkholderiales</taxon>
        <taxon>Oxalobacteraceae</taxon>
        <taxon>Telluria group</taxon>
        <taxon>Massilia</taxon>
    </lineage>
</organism>
<comment type="caution">
    <text evidence="3">The sequence shown here is derived from an EMBL/GenBank/DDBJ whole genome shotgun (WGS) entry which is preliminary data.</text>
</comment>
<evidence type="ECO:0000259" key="2">
    <source>
        <dbReference type="Pfam" id="PF20335"/>
    </source>
</evidence>
<dbReference type="Pfam" id="PF08929">
    <property type="entry name" value="PoNi_C"/>
    <property type="match status" value="1"/>
</dbReference>
<evidence type="ECO:0000313" key="3">
    <source>
        <dbReference type="EMBL" id="TXF99622.1"/>
    </source>
</evidence>
<evidence type="ECO:0000259" key="1">
    <source>
        <dbReference type="Pfam" id="PF08929"/>
    </source>
</evidence>
<dbReference type="Gene3D" id="1.10.3920.10">
    <property type="entry name" value="PA2201 C-terminal domain-like"/>
    <property type="match status" value="1"/>
</dbReference>
<accession>A0A5C7G4Q5</accession>
<dbReference type="InterPro" id="IPR028983">
    <property type="entry name" value="PA2201-like_C"/>
</dbReference>
<dbReference type="EMBL" id="VPFD01000012">
    <property type="protein sequence ID" value="TXF99622.1"/>
    <property type="molecule type" value="Genomic_DNA"/>
</dbReference>
<feature type="domain" description="DUF6630" evidence="2">
    <location>
        <begin position="216"/>
        <end position="352"/>
    </location>
</feature>
<dbReference type="InterPro" id="IPR015025">
    <property type="entry name" value="PoNi_C"/>
</dbReference>
<evidence type="ECO:0000313" key="4">
    <source>
        <dbReference type="Proteomes" id="UP000321413"/>
    </source>
</evidence>
<dbReference type="Proteomes" id="UP000321413">
    <property type="component" value="Unassembled WGS sequence"/>
</dbReference>
<reference evidence="3 4" key="1">
    <citation type="submission" date="2019-08" db="EMBL/GenBank/DDBJ databases">
        <title>Massilia golmudensis sp. nov., isolated from sand in the Qinghai-Tibetan Plateau.</title>
        <authorList>
            <person name="Zhang B."/>
        </authorList>
    </citation>
    <scope>NUCLEOTIDE SEQUENCE [LARGE SCALE GENOMIC DNA]</scope>
    <source>
        <strain evidence="3 4">GEM5</strain>
    </source>
</reference>
<dbReference type="InterPro" id="IPR046582">
    <property type="entry name" value="DUF6630"/>
</dbReference>
<name>A0A5C7G4Q5_9BURK</name>
<dbReference type="Pfam" id="PF20335">
    <property type="entry name" value="DUF6630"/>
    <property type="match status" value="1"/>
</dbReference>
<keyword evidence="4" id="KW-1185">Reference proteome</keyword>
<feature type="domain" description="PoNi C-terminal" evidence="1">
    <location>
        <begin position="64"/>
        <end position="170"/>
    </location>
</feature>